<name>A0A7S1SGH4_ALECA</name>
<sequence>MGMAFTDELLMRTSGCTVLLVDKRAQPGGHWNVAYPYVRLHQPSHFYGVNSMKLEKGPAKADGENELASGVEVVSYFQRVLDSWKGSGRVRFMPMCEVDESGRRITSLVEPGRSWEARVRRKVVDATYMNVEVPATTPPKYAVAPGALLIPPNGLPSLREPHPNYVVIGAGKTGMDAVAWLLRHGVAPERLRWVMPRDPWMFNRKWAQPYRMLERTEITDALLGFGGRSPALDGGEEAVGAEALRRERMGLIFRVDEGVWPEAFACATVSEEELAEMRRVKDSIIRMGRVREVGVERLLLDNGEVATGEGTLHVDCTADGLTKRPAVPIFAAGRITLQPVTYCQQVMGAALLAYVESQWPDDDARKNDVLVPCPHPDGIRDWLLASEIQWRNLIALIKSGHGRWVLSSRLSLAAASGLAPALKYGVTKLLFRTPQERAKL</sequence>
<gene>
    <name evidence="1" type="ORF">ACAT0790_LOCUS70402</name>
</gene>
<accession>A0A7S1SGH4</accession>
<evidence type="ECO:0000313" key="1">
    <source>
        <dbReference type="EMBL" id="CAD9193625.1"/>
    </source>
</evidence>
<organism evidence="1">
    <name type="scientific">Alexandrium catenella</name>
    <name type="common">Red tide dinoflagellate</name>
    <name type="synonym">Gonyaulax catenella</name>
    <dbReference type="NCBI Taxonomy" id="2925"/>
    <lineage>
        <taxon>Eukaryota</taxon>
        <taxon>Sar</taxon>
        <taxon>Alveolata</taxon>
        <taxon>Dinophyceae</taxon>
        <taxon>Gonyaulacales</taxon>
        <taxon>Pyrocystaceae</taxon>
        <taxon>Alexandrium</taxon>
    </lineage>
</organism>
<dbReference type="SUPFAM" id="SSF51905">
    <property type="entry name" value="FAD/NAD(P)-binding domain"/>
    <property type="match status" value="1"/>
</dbReference>
<dbReference type="EMBL" id="HBGE01117965">
    <property type="protein sequence ID" value="CAD9193625.1"/>
    <property type="molecule type" value="Transcribed_RNA"/>
</dbReference>
<dbReference type="AlphaFoldDB" id="A0A7S1SGH4"/>
<reference evidence="1" key="1">
    <citation type="submission" date="2021-01" db="EMBL/GenBank/DDBJ databases">
        <authorList>
            <person name="Corre E."/>
            <person name="Pelletier E."/>
            <person name="Niang G."/>
            <person name="Scheremetjew M."/>
            <person name="Finn R."/>
            <person name="Kale V."/>
            <person name="Holt S."/>
            <person name="Cochrane G."/>
            <person name="Meng A."/>
            <person name="Brown T."/>
            <person name="Cohen L."/>
        </authorList>
    </citation>
    <scope>NUCLEOTIDE SEQUENCE</scope>
    <source>
        <strain evidence="1">OF101</strain>
    </source>
</reference>
<proteinExistence type="predicted"/>
<dbReference type="InterPro" id="IPR036188">
    <property type="entry name" value="FAD/NAD-bd_sf"/>
</dbReference>
<protein>
    <submittedName>
        <fullName evidence="1">Uncharacterized protein</fullName>
    </submittedName>
</protein>
<dbReference type="Gene3D" id="3.50.50.60">
    <property type="entry name" value="FAD/NAD(P)-binding domain"/>
    <property type="match status" value="1"/>
</dbReference>